<dbReference type="AlphaFoldDB" id="A0A6L2QA34"/>
<organism evidence="2 3">
    <name type="scientific">Coptotermes formosanus</name>
    <name type="common">Formosan subterranean termite</name>
    <dbReference type="NCBI Taxonomy" id="36987"/>
    <lineage>
        <taxon>Eukaryota</taxon>
        <taxon>Metazoa</taxon>
        <taxon>Ecdysozoa</taxon>
        <taxon>Arthropoda</taxon>
        <taxon>Hexapoda</taxon>
        <taxon>Insecta</taxon>
        <taxon>Pterygota</taxon>
        <taxon>Neoptera</taxon>
        <taxon>Polyneoptera</taxon>
        <taxon>Dictyoptera</taxon>
        <taxon>Blattodea</taxon>
        <taxon>Blattoidea</taxon>
        <taxon>Termitoidae</taxon>
        <taxon>Rhinotermitidae</taxon>
        <taxon>Coptotermes</taxon>
    </lineage>
</organism>
<proteinExistence type="predicted"/>
<dbReference type="Proteomes" id="UP000502823">
    <property type="component" value="Unassembled WGS sequence"/>
</dbReference>
<dbReference type="InterPro" id="IPR050951">
    <property type="entry name" value="Retrovirus_Pol_polyprotein"/>
</dbReference>
<dbReference type="PANTHER" id="PTHR37984:SF15">
    <property type="entry name" value="INTEGRASE CATALYTIC DOMAIN-CONTAINING PROTEIN"/>
    <property type="match status" value="1"/>
</dbReference>
<dbReference type="EMBL" id="BLKM01002677">
    <property type="protein sequence ID" value="GFG40860.1"/>
    <property type="molecule type" value="Genomic_DNA"/>
</dbReference>
<dbReference type="Pfam" id="PF00665">
    <property type="entry name" value="rve"/>
    <property type="match status" value="1"/>
</dbReference>
<dbReference type="GO" id="GO:0003676">
    <property type="term" value="F:nucleic acid binding"/>
    <property type="evidence" value="ECO:0007669"/>
    <property type="project" value="InterPro"/>
</dbReference>
<protein>
    <recommendedName>
        <fullName evidence="1">Integrase catalytic domain-containing protein</fullName>
    </recommendedName>
</protein>
<dbReference type="SUPFAM" id="SSF53098">
    <property type="entry name" value="Ribonuclease H-like"/>
    <property type="match status" value="1"/>
</dbReference>
<keyword evidence="3" id="KW-1185">Reference proteome</keyword>
<dbReference type="PROSITE" id="PS50994">
    <property type="entry name" value="INTEGRASE"/>
    <property type="match status" value="1"/>
</dbReference>
<comment type="caution">
    <text evidence="2">The sequence shown here is derived from an EMBL/GenBank/DDBJ whole genome shotgun (WGS) entry which is preliminary data.</text>
</comment>
<dbReference type="InParanoid" id="A0A6L2QA34"/>
<evidence type="ECO:0000259" key="1">
    <source>
        <dbReference type="PROSITE" id="PS50994"/>
    </source>
</evidence>
<sequence>MIIDEFSRFPFPMPCQDLSAGTVIKHLRHIFSIFGMPSYVHSDRGSSFVSHELKSFLTSQGTATSRTTPYNPQGNGQIERYSGIIWKTIQLALRSNDMKMEQWEEVLQSALYSICSLLCTAINVTPHEQMFSHPRRSYSGNSVPTWLMYPGPVLMKKHARVSKYDPLVQEVDLIEANPDYAYVKLRDGRETTVSTSHLAPRGDAQMYAVQGVKSHETSQFGQHALYNLQSS</sequence>
<reference evidence="3" key="1">
    <citation type="submission" date="2020-01" db="EMBL/GenBank/DDBJ databases">
        <title>Draft genome sequence of the Termite Coptotermes fromosanus.</title>
        <authorList>
            <person name="Itakura S."/>
            <person name="Yosikawa Y."/>
            <person name="Umezawa K."/>
        </authorList>
    </citation>
    <scope>NUCLEOTIDE SEQUENCE [LARGE SCALE GENOMIC DNA]</scope>
</reference>
<dbReference type="GO" id="GO:0015074">
    <property type="term" value="P:DNA integration"/>
    <property type="evidence" value="ECO:0007669"/>
    <property type="project" value="InterPro"/>
</dbReference>
<dbReference type="InterPro" id="IPR012337">
    <property type="entry name" value="RNaseH-like_sf"/>
</dbReference>
<evidence type="ECO:0000313" key="2">
    <source>
        <dbReference type="EMBL" id="GFG40860.1"/>
    </source>
</evidence>
<dbReference type="Gene3D" id="3.30.420.10">
    <property type="entry name" value="Ribonuclease H-like superfamily/Ribonuclease H"/>
    <property type="match status" value="1"/>
</dbReference>
<accession>A0A6L2QA34</accession>
<feature type="domain" description="Integrase catalytic" evidence="1">
    <location>
        <begin position="1"/>
        <end position="134"/>
    </location>
</feature>
<dbReference type="OrthoDB" id="420169at2759"/>
<name>A0A6L2QA34_COPFO</name>
<gene>
    <name evidence="2" type="ORF">Cfor_05359</name>
</gene>
<dbReference type="InterPro" id="IPR036397">
    <property type="entry name" value="RNaseH_sf"/>
</dbReference>
<evidence type="ECO:0000313" key="3">
    <source>
        <dbReference type="Proteomes" id="UP000502823"/>
    </source>
</evidence>
<dbReference type="PANTHER" id="PTHR37984">
    <property type="entry name" value="PROTEIN CBG26694"/>
    <property type="match status" value="1"/>
</dbReference>
<dbReference type="InterPro" id="IPR001584">
    <property type="entry name" value="Integrase_cat-core"/>
</dbReference>